<dbReference type="Proteomes" id="UP000317093">
    <property type="component" value="Chromosome"/>
</dbReference>
<dbReference type="InterPro" id="IPR036452">
    <property type="entry name" value="Ribo_hydro-like"/>
</dbReference>
<accession>A0A518B3S7</accession>
<sequence length="355" mass="39636">MRQPASTEFPWRRRHGRSLRVGLFLLAVTLLSTAPLANSAEPISVIVDTDMDSDCDDAGALAMLHALADKGEVRLLATPVSARHRWSGPCVDAINTYFGRPDLPIGIPKATPNKQGSRFAETIAVEFDHDFPDQLDKQPDAVSVYREVLARQPDDSVTLVTVGDLTNVRDLLDAKPDQFSPLDGLDLVRAKVKHWYCMGSRYPADRDPKRWGNFKMDPEATVDAVRRWPGKITFTGGGPFAQRLSTGARLGELPSCNPIRRVYELYFGGKAKDRHSADQITVMVAVRGTGTPWKLVTRGHNHLFSNGTHEWRESPDDTRHQFISSLEERTDPKEVAETIETLMLHLPARRSPPNR</sequence>
<reference evidence="1 2" key="1">
    <citation type="submission" date="2019-02" db="EMBL/GenBank/DDBJ databases">
        <title>Deep-cultivation of Planctomycetes and their phenomic and genomic characterization uncovers novel biology.</title>
        <authorList>
            <person name="Wiegand S."/>
            <person name="Jogler M."/>
            <person name="Boedeker C."/>
            <person name="Pinto D."/>
            <person name="Vollmers J."/>
            <person name="Rivas-Marin E."/>
            <person name="Kohn T."/>
            <person name="Peeters S.H."/>
            <person name="Heuer A."/>
            <person name="Rast P."/>
            <person name="Oberbeckmann S."/>
            <person name="Bunk B."/>
            <person name="Jeske O."/>
            <person name="Meyerdierks A."/>
            <person name="Storesund J.E."/>
            <person name="Kallscheuer N."/>
            <person name="Luecker S."/>
            <person name="Lage O.M."/>
            <person name="Pohl T."/>
            <person name="Merkel B.J."/>
            <person name="Hornburger P."/>
            <person name="Mueller R.-W."/>
            <person name="Bruemmer F."/>
            <person name="Labrenz M."/>
            <person name="Spormann A.M."/>
            <person name="Op den Camp H."/>
            <person name="Overmann J."/>
            <person name="Amann R."/>
            <person name="Jetten M.S.M."/>
            <person name="Mascher T."/>
            <person name="Medema M.H."/>
            <person name="Devos D.P."/>
            <person name="Kaster A.-K."/>
            <person name="Ovreas L."/>
            <person name="Rohde M."/>
            <person name="Galperin M.Y."/>
            <person name="Jogler C."/>
        </authorList>
    </citation>
    <scope>NUCLEOTIDE SEQUENCE [LARGE SCALE GENOMIC DNA]</scope>
    <source>
        <strain evidence="1 2">Pan216</strain>
    </source>
</reference>
<name>A0A518B3S7_9BACT</name>
<dbReference type="RefSeq" id="WP_145258209.1">
    <property type="nucleotide sequence ID" value="NZ_CP036279.1"/>
</dbReference>
<dbReference type="AlphaFoldDB" id="A0A518B3S7"/>
<dbReference type="Gene3D" id="3.90.245.10">
    <property type="entry name" value="Ribonucleoside hydrolase-like"/>
    <property type="match status" value="1"/>
</dbReference>
<proteinExistence type="predicted"/>
<evidence type="ECO:0000313" key="1">
    <source>
        <dbReference type="EMBL" id="QDU61643.1"/>
    </source>
</evidence>
<dbReference type="SUPFAM" id="SSF53590">
    <property type="entry name" value="Nucleoside hydrolase"/>
    <property type="match status" value="1"/>
</dbReference>
<dbReference type="KEGG" id="knv:Pan216_25040"/>
<keyword evidence="2" id="KW-1185">Reference proteome</keyword>
<gene>
    <name evidence="1" type="ORF">Pan216_25040</name>
</gene>
<evidence type="ECO:0000313" key="2">
    <source>
        <dbReference type="Proteomes" id="UP000317093"/>
    </source>
</evidence>
<dbReference type="EMBL" id="CP036279">
    <property type="protein sequence ID" value="QDU61643.1"/>
    <property type="molecule type" value="Genomic_DNA"/>
</dbReference>
<dbReference type="OrthoDB" id="209323at2"/>
<organism evidence="1 2">
    <name type="scientific">Kolteria novifilia</name>
    <dbReference type="NCBI Taxonomy" id="2527975"/>
    <lineage>
        <taxon>Bacteria</taxon>
        <taxon>Pseudomonadati</taxon>
        <taxon>Planctomycetota</taxon>
        <taxon>Planctomycetia</taxon>
        <taxon>Kolteriales</taxon>
        <taxon>Kolteriaceae</taxon>
        <taxon>Kolteria</taxon>
    </lineage>
</organism>
<dbReference type="PANTHER" id="PTHR43264">
    <property type="match status" value="1"/>
</dbReference>
<dbReference type="PANTHER" id="PTHR43264:SF1">
    <property type="entry name" value="INOSINE_URIDINE-PREFERRING NUCLEOSIDE HYDROLASE DOMAIN-CONTAINING PROTEIN"/>
    <property type="match status" value="1"/>
</dbReference>
<protein>
    <submittedName>
        <fullName evidence="1">Inosine-uridine preferring nucleoside hydrolase</fullName>
    </submittedName>
</protein>
<dbReference type="GO" id="GO:0016799">
    <property type="term" value="F:hydrolase activity, hydrolyzing N-glycosyl compounds"/>
    <property type="evidence" value="ECO:0007669"/>
    <property type="project" value="InterPro"/>
</dbReference>
<keyword evidence="1" id="KW-0378">Hydrolase</keyword>